<feature type="transmembrane region" description="Helical" evidence="7">
    <location>
        <begin position="70"/>
        <end position="91"/>
    </location>
</feature>
<keyword evidence="3" id="KW-1003">Cell membrane</keyword>
<comment type="similarity">
    <text evidence="2">Belongs to the Rht family.</text>
</comment>
<feature type="transmembrane region" description="Helical" evidence="7">
    <location>
        <begin position="145"/>
        <end position="173"/>
    </location>
</feature>
<proteinExistence type="inferred from homology"/>
<evidence type="ECO:0000313" key="9">
    <source>
        <dbReference type="Proteomes" id="UP001056291"/>
    </source>
</evidence>
<sequence>MSIEIWIVYLLATAALSLTPGPNSLLILSHGATYGVRKSLFTSLGGAIGFALIIGICMAGLGALLATSTLAFNIVKWVGAGYLIYLGIVTWRAPPLSAQPEFRTGSANRYKLFIQGFMAAASNPKGIIFFAAFLPQFVDPNGSQILQFFVLAGTFVCFEFILEIILAVSASKLAPWLAKSKVGRWFNRITGASFIAVGSLLASAEK</sequence>
<dbReference type="PANTHER" id="PTHR30086">
    <property type="entry name" value="ARGININE EXPORTER PROTEIN ARGO"/>
    <property type="match status" value="1"/>
</dbReference>
<evidence type="ECO:0000256" key="6">
    <source>
        <dbReference type="ARBA" id="ARBA00023136"/>
    </source>
</evidence>
<dbReference type="InterPro" id="IPR001123">
    <property type="entry name" value="LeuE-type"/>
</dbReference>
<name>A0ABY4W447_9PROT</name>
<dbReference type="Proteomes" id="UP001056291">
    <property type="component" value="Chromosome"/>
</dbReference>
<feature type="transmembrane region" description="Helical" evidence="7">
    <location>
        <begin position="6"/>
        <end position="28"/>
    </location>
</feature>
<evidence type="ECO:0000256" key="2">
    <source>
        <dbReference type="ARBA" id="ARBA00007928"/>
    </source>
</evidence>
<protein>
    <submittedName>
        <fullName evidence="8">LysE family transporter</fullName>
    </submittedName>
</protein>
<evidence type="ECO:0000256" key="5">
    <source>
        <dbReference type="ARBA" id="ARBA00022989"/>
    </source>
</evidence>
<comment type="subcellular location">
    <subcellularLocation>
        <location evidence="1">Cell membrane</location>
        <topology evidence="1">Multi-pass membrane protein</topology>
    </subcellularLocation>
</comment>
<keyword evidence="9" id="KW-1185">Reference proteome</keyword>
<dbReference type="RefSeq" id="WP_251935432.1">
    <property type="nucleotide sequence ID" value="NZ_CP098747.1"/>
</dbReference>
<keyword evidence="5 7" id="KW-1133">Transmembrane helix</keyword>
<evidence type="ECO:0000256" key="3">
    <source>
        <dbReference type="ARBA" id="ARBA00022475"/>
    </source>
</evidence>
<reference evidence="8" key="1">
    <citation type="submission" date="2022-06" db="EMBL/GenBank/DDBJ databases">
        <title>Sneathiella actinostolidae sp. nov., isolated from a sea anemonein the Western Pacific Ocean.</title>
        <authorList>
            <person name="Wei M.J."/>
        </authorList>
    </citation>
    <scope>NUCLEOTIDE SEQUENCE</scope>
    <source>
        <strain evidence="8">PHK-P5</strain>
    </source>
</reference>
<organism evidence="8 9">
    <name type="scientific">Sneathiella marina</name>
    <dbReference type="NCBI Taxonomy" id="2950108"/>
    <lineage>
        <taxon>Bacteria</taxon>
        <taxon>Pseudomonadati</taxon>
        <taxon>Pseudomonadota</taxon>
        <taxon>Alphaproteobacteria</taxon>
        <taxon>Sneathiellales</taxon>
        <taxon>Sneathiellaceae</taxon>
        <taxon>Sneathiella</taxon>
    </lineage>
</organism>
<evidence type="ECO:0000313" key="8">
    <source>
        <dbReference type="EMBL" id="USG61963.1"/>
    </source>
</evidence>
<accession>A0ABY4W447</accession>
<evidence type="ECO:0000256" key="1">
    <source>
        <dbReference type="ARBA" id="ARBA00004651"/>
    </source>
</evidence>
<evidence type="ECO:0000256" key="4">
    <source>
        <dbReference type="ARBA" id="ARBA00022692"/>
    </source>
</evidence>
<keyword evidence="6 7" id="KW-0472">Membrane</keyword>
<dbReference type="PANTHER" id="PTHR30086:SF14">
    <property type="entry name" value="HOMOSERINE_HOMOSERINE LACTONE EFFLUX PROTEIN"/>
    <property type="match status" value="1"/>
</dbReference>
<dbReference type="Pfam" id="PF01810">
    <property type="entry name" value="LysE"/>
    <property type="match status" value="1"/>
</dbReference>
<feature type="transmembrane region" description="Helical" evidence="7">
    <location>
        <begin position="40"/>
        <end position="64"/>
    </location>
</feature>
<feature type="transmembrane region" description="Helical" evidence="7">
    <location>
        <begin position="185"/>
        <end position="204"/>
    </location>
</feature>
<evidence type="ECO:0000256" key="7">
    <source>
        <dbReference type="SAM" id="Phobius"/>
    </source>
</evidence>
<dbReference type="EMBL" id="CP098747">
    <property type="protein sequence ID" value="USG61963.1"/>
    <property type="molecule type" value="Genomic_DNA"/>
</dbReference>
<gene>
    <name evidence="8" type="ORF">NBZ79_03115</name>
</gene>
<dbReference type="PIRSF" id="PIRSF006324">
    <property type="entry name" value="LeuE"/>
    <property type="match status" value="1"/>
</dbReference>
<keyword evidence="4 7" id="KW-0812">Transmembrane</keyword>
<feature type="transmembrane region" description="Helical" evidence="7">
    <location>
        <begin position="112"/>
        <end position="133"/>
    </location>
</feature>